<dbReference type="AlphaFoldDB" id="A0A8S4QRR5"/>
<comment type="caution">
    <text evidence="2">The sequence shown here is derived from an EMBL/GenBank/DDBJ whole genome shotgun (WGS) entry which is preliminary data.</text>
</comment>
<sequence>MSCASANTDQNVRNLNSSKVLKLDISFSKTESGLNNKWKDGFKKLGTNLPTISELK</sequence>
<protein>
    <submittedName>
        <fullName evidence="2">Jg109 protein</fullName>
    </submittedName>
</protein>
<evidence type="ECO:0000313" key="3">
    <source>
        <dbReference type="Proteomes" id="UP000838756"/>
    </source>
</evidence>
<proteinExistence type="predicted"/>
<organism evidence="2 3">
    <name type="scientific">Pararge aegeria aegeria</name>
    <dbReference type="NCBI Taxonomy" id="348720"/>
    <lineage>
        <taxon>Eukaryota</taxon>
        <taxon>Metazoa</taxon>
        <taxon>Ecdysozoa</taxon>
        <taxon>Arthropoda</taxon>
        <taxon>Hexapoda</taxon>
        <taxon>Insecta</taxon>
        <taxon>Pterygota</taxon>
        <taxon>Neoptera</taxon>
        <taxon>Endopterygota</taxon>
        <taxon>Lepidoptera</taxon>
        <taxon>Glossata</taxon>
        <taxon>Ditrysia</taxon>
        <taxon>Papilionoidea</taxon>
        <taxon>Nymphalidae</taxon>
        <taxon>Satyrinae</taxon>
        <taxon>Satyrini</taxon>
        <taxon>Parargina</taxon>
        <taxon>Pararge</taxon>
    </lineage>
</organism>
<keyword evidence="3" id="KW-1185">Reference proteome</keyword>
<reference evidence="2" key="1">
    <citation type="submission" date="2022-03" db="EMBL/GenBank/DDBJ databases">
        <authorList>
            <person name="Lindestad O."/>
        </authorList>
    </citation>
    <scope>NUCLEOTIDE SEQUENCE</scope>
</reference>
<dbReference type="Proteomes" id="UP000838756">
    <property type="component" value="Unassembled WGS sequence"/>
</dbReference>
<gene>
    <name evidence="2" type="primary">jg109</name>
    <name evidence="2" type="ORF">PAEG_LOCUS4800</name>
</gene>
<name>A0A8S4QRR5_9NEOP</name>
<feature type="non-terminal residue" evidence="2">
    <location>
        <position position="1"/>
    </location>
</feature>
<evidence type="ECO:0000313" key="2">
    <source>
        <dbReference type="EMBL" id="CAH2216844.1"/>
    </source>
</evidence>
<accession>A0A8S4QRR5</accession>
<dbReference type="EMBL" id="CAKXAJ010017130">
    <property type="protein sequence ID" value="CAH2216844.1"/>
    <property type="molecule type" value="Genomic_DNA"/>
</dbReference>
<evidence type="ECO:0000256" key="1">
    <source>
        <dbReference type="SAM" id="MobiDB-lite"/>
    </source>
</evidence>
<feature type="region of interest" description="Disordered" evidence="1">
    <location>
        <begin position="32"/>
        <end position="56"/>
    </location>
</feature>